<dbReference type="AlphaFoldDB" id="A0A1D2VSK4"/>
<feature type="transmembrane region" description="Helical" evidence="1">
    <location>
        <begin position="150"/>
        <end position="170"/>
    </location>
</feature>
<sequence length="286" mass="32013">MCFYKPLHLYSAHASQTASTPSSPSAPSCVFYSLVDDILPATMLTPRSSLDKKRPSVELPTYNHSAQSSNLKEQFDDYKEKYMSQESIVSSSDEKSFKLKVSTLIKDSNVFYSDEKFELPSPVTQSTHHRSSSSLSSIQLSKSLKKQSNVVKQGVVVYLFLLSVLFYLIFSGETYIPATSYEHKFFSSSNALAHSAVDDIAMPCHNHDESHIDKTIIELSPFSDPKKINVISTTTIEDKQVQVKSTDSSSDSESKSYNVKTQKLLIDEDGDGLGESYYLIEQYMLL</sequence>
<gene>
    <name evidence="2" type="ORF">ASCRUDRAFT_74158</name>
</gene>
<name>A0A1D2VSK4_9ASCO</name>
<keyword evidence="1" id="KW-0472">Membrane</keyword>
<evidence type="ECO:0000256" key="1">
    <source>
        <dbReference type="SAM" id="Phobius"/>
    </source>
</evidence>
<dbReference type="Proteomes" id="UP000095038">
    <property type="component" value="Unassembled WGS sequence"/>
</dbReference>
<dbReference type="InParanoid" id="A0A1D2VSK4"/>
<evidence type="ECO:0000313" key="3">
    <source>
        <dbReference type="Proteomes" id="UP000095038"/>
    </source>
</evidence>
<dbReference type="RefSeq" id="XP_020050864.1">
    <property type="nucleotide sequence ID" value="XM_020192578.1"/>
</dbReference>
<protein>
    <submittedName>
        <fullName evidence="2">Uncharacterized protein</fullName>
    </submittedName>
</protein>
<reference evidence="3" key="1">
    <citation type="submission" date="2016-05" db="EMBL/GenBank/DDBJ databases">
        <title>Comparative genomics of biotechnologically important yeasts.</title>
        <authorList>
            <consortium name="DOE Joint Genome Institute"/>
            <person name="Riley R."/>
            <person name="Haridas S."/>
            <person name="Wolfe K.H."/>
            <person name="Lopes M.R."/>
            <person name="Hittinger C.T."/>
            <person name="Goker M."/>
            <person name="Salamov A."/>
            <person name="Wisecaver J."/>
            <person name="Long T.M."/>
            <person name="Aerts A.L."/>
            <person name="Barry K."/>
            <person name="Choi C."/>
            <person name="Clum A."/>
            <person name="Coughlan A.Y."/>
            <person name="Deshpande S."/>
            <person name="Douglass A.P."/>
            <person name="Hanson S.J."/>
            <person name="Klenk H.-P."/>
            <person name="Labutti K."/>
            <person name="Lapidus A."/>
            <person name="Lindquist E."/>
            <person name="Lipzen A."/>
            <person name="Meier-Kolthoff J.P."/>
            <person name="Ohm R.A."/>
            <person name="Otillar R.P."/>
            <person name="Pangilinan J."/>
            <person name="Peng Y."/>
            <person name="Rokas A."/>
            <person name="Rosa C.A."/>
            <person name="Scheuner C."/>
            <person name="Sibirny A.A."/>
            <person name="Slot J.C."/>
            <person name="Stielow J.B."/>
            <person name="Sun H."/>
            <person name="Kurtzman C.P."/>
            <person name="Blackwell M."/>
            <person name="Grigoriev I.V."/>
            <person name="Jeffries T.W."/>
        </authorList>
    </citation>
    <scope>NUCLEOTIDE SEQUENCE [LARGE SCALE GENOMIC DNA]</scope>
    <source>
        <strain evidence="3">DSM 1968</strain>
    </source>
</reference>
<dbReference type="EMBL" id="KV454475">
    <property type="protein sequence ID" value="ODV64557.1"/>
    <property type="molecule type" value="Genomic_DNA"/>
</dbReference>
<accession>A0A1D2VSK4</accession>
<keyword evidence="3" id="KW-1185">Reference proteome</keyword>
<dbReference type="GeneID" id="30966214"/>
<feature type="non-terminal residue" evidence="2">
    <location>
        <position position="286"/>
    </location>
</feature>
<proteinExistence type="predicted"/>
<evidence type="ECO:0000313" key="2">
    <source>
        <dbReference type="EMBL" id="ODV64557.1"/>
    </source>
</evidence>
<keyword evidence="1" id="KW-1133">Transmembrane helix</keyword>
<organism evidence="2 3">
    <name type="scientific">Ascoidea rubescens DSM 1968</name>
    <dbReference type="NCBI Taxonomy" id="1344418"/>
    <lineage>
        <taxon>Eukaryota</taxon>
        <taxon>Fungi</taxon>
        <taxon>Dikarya</taxon>
        <taxon>Ascomycota</taxon>
        <taxon>Saccharomycotina</taxon>
        <taxon>Saccharomycetes</taxon>
        <taxon>Ascoideaceae</taxon>
        <taxon>Ascoidea</taxon>
    </lineage>
</organism>
<keyword evidence="1" id="KW-0812">Transmembrane</keyword>